<dbReference type="Gene3D" id="3.40.50.720">
    <property type="entry name" value="NAD(P)-binding Rossmann-like Domain"/>
    <property type="match status" value="1"/>
</dbReference>
<evidence type="ECO:0000259" key="2">
    <source>
        <dbReference type="Pfam" id="PF01408"/>
    </source>
</evidence>
<dbReference type="Gene3D" id="3.30.360.10">
    <property type="entry name" value="Dihydrodipicolinate Reductase, domain 2"/>
    <property type="match status" value="1"/>
</dbReference>
<accession>A0ABZ0MDW0</accession>
<proteinExistence type="predicted"/>
<dbReference type="Proteomes" id="UP001304419">
    <property type="component" value="Chromosome 1"/>
</dbReference>
<protein>
    <submittedName>
        <fullName evidence="4">Gfo/Idh/MocA family oxidoreductase</fullName>
    </submittedName>
</protein>
<evidence type="ECO:0000259" key="3">
    <source>
        <dbReference type="Pfam" id="PF22725"/>
    </source>
</evidence>
<evidence type="ECO:0000313" key="5">
    <source>
        <dbReference type="Proteomes" id="UP001304419"/>
    </source>
</evidence>
<dbReference type="InterPro" id="IPR000683">
    <property type="entry name" value="Gfo/Idh/MocA-like_OxRdtase_N"/>
</dbReference>
<dbReference type="PANTHER" id="PTHR43708">
    <property type="entry name" value="CONSERVED EXPRESSED OXIDOREDUCTASE (EUROFUNG)"/>
    <property type="match status" value="1"/>
</dbReference>
<sequence length="382" mass="43284">MQMKTNQSPLKLAFIGGGNNSAVGYVHFAATQLDNKFTVVAGAFSRDTEQNIATSNRWGISEQRTYRCWKELIKKEKSNVDAFVVLTPTPHHIEVLTTLLEQDIPVICEKSLVCGPLEIATLEKTYNASKHFLAVTYNYSGYAMIRELKHLIKHDKLGTIQKVHLEMPQEGFRRPPDIAGKASSPQAWRLHDSEVPTICLDLGVHLHHLSTYLLDIEPNETIAEFANHSQYPNLVDDVHMLLKYPCNIKGSMWMSKTAIGHRNGLKVRIYGEKGSAFWYQLNPDELELNYNDGRREILDRAGQCEYAGQFRYNRMKPGHPTGFVEAFANLYADIHHELCLYLEGEKKSNDYVFGLEQAKAGLCLFKAAKESVHSGTWEKIAN</sequence>
<dbReference type="RefSeq" id="WP_223193695.1">
    <property type="nucleotide sequence ID" value="NZ_CBCSDF010000002.1"/>
</dbReference>
<organism evidence="4 5">
    <name type="scientific">Pseudoalteromonas maricaloris</name>
    <dbReference type="NCBI Taxonomy" id="184924"/>
    <lineage>
        <taxon>Bacteria</taxon>
        <taxon>Pseudomonadati</taxon>
        <taxon>Pseudomonadota</taxon>
        <taxon>Gammaproteobacteria</taxon>
        <taxon>Alteromonadales</taxon>
        <taxon>Pseudoalteromonadaceae</taxon>
        <taxon>Pseudoalteromonas</taxon>
    </lineage>
</organism>
<feature type="domain" description="GFO/IDH/MocA-like oxidoreductase" evidence="3">
    <location>
        <begin position="145"/>
        <end position="276"/>
    </location>
</feature>
<dbReference type="SUPFAM" id="SSF55347">
    <property type="entry name" value="Glyceraldehyde-3-phosphate dehydrogenase-like, C-terminal domain"/>
    <property type="match status" value="1"/>
</dbReference>
<keyword evidence="1" id="KW-0732">Signal</keyword>
<dbReference type="GeneID" id="98335182"/>
<gene>
    <name evidence="4" type="ORF">R5H13_06445</name>
</gene>
<keyword evidence="5" id="KW-1185">Reference proteome</keyword>
<reference evidence="4 5" key="1">
    <citation type="submission" date="2023-10" db="EMBL/GenBank/DDBJ databases">
        <title>To unveil natural product biosynthetic capacity in Pseudoalteromonas.</title>
        <authorList>
            <person name="Wang J."/>
        </authorList>
    </citation>
    <scope>NUCLEOTIDE SEQUENCE [LARGE SCALE GENOMIC DNA]</scope>
    <source>
        <strain evidence="4 5">DSM 15914</strain>
    </source>
</reference>
<dbReference type="PANTHER" id="PTHR43708:SF3">
    <property type="entry name" value="OXIDOREDUCTASE"/>
    <property type="match status" value="1"/>
</dbReference>
<dbReference type="InterPro" id="IPR051317">
    <property type="entry name" value="Gfo/Idh/MocA_oxidoreduct"/>
</dbReference>
<dbReference type="SUPFAM" id="SSF51735">
    <property type="entry name" value="NAD(P)-binding Rossmann-fold domains"/>
    <property type="match status" value="1"/>
</dbReference>
<evidence type="ECO:0000313" key="4">
    <source>
        <dbReference type="EMBL" id="WOX29901.1"/>
    </source>
</evidence>
<feature type="domain" description="Gfo/Idh/MocA-like oxidoreductase N-terminal" evidence="2">
    <location>
        <begin position="11"/>
        <end position="129"/>
    </location>
</feature>
<dbReference type="EMBL" id="CP137578">
    <property type="protein sequence ID" value="WOX29901.1"/>
    <property type="molecule type" value="Genomic_DNA"/>
</dbReference>
<dbReference type="Pfam" id="PF01408">
    <property type="entry name" value="GFO_IDH_MocA"/>
    <property type="match status" value="1"/>
</dbReference>
<dbReference type="InterPro" id="IPR036291">
    <property type="entry name" value="NAD(P)-bd_dom_sf"/>
</dbReference>
<evidence type="ECO:0000256" key="1">
    <source>
        <dbReference type="ARBA" id="ARBA00022729"/>
    </source>
</evidence>
<dbReference type="Pfam" id="PF22725">
    <property type="entry name" value="GFO_IDH_MocA_C3"/>
    <property type="match status" value="1"/>
</dbReference>
<dbReference type="InterPro" id="IPR055170">
    <property type="entry name" value="GFO_IDH_MocA-like_dom"/>
</dbReference>
<name>A0ABZ0MDW0_9GAMM</name>